<keyword evidence="2" id="KW-0175">Coiled coil</keyword>
<feature type="region of interest" description="Disordered" evidence="3">
    <location>
        <begin position="1"/>
        <end position="150"/>
    </location>
</feature>
<reference evidence="4" key="1">
    <citation type="submission" date="2016-04" db="EMBL/GenBank/DDBJ databases">
        <authorList>
            <person name="Nguyen H.D."/>
            <person name="Samba Siva P."/>
            <person name="Cullis J."/>
            <person name="Levesque C.A."/>
            <person name="Hambleton S."/>
        </authorList>
    </citation>
    <scope>NUCLEOTIDE SEQUENCE</scope>
    <source>
        <strain evidence="4">DAOMC 236416</strain>
    </source>
</reference>
<dbReference type="SUPFAM" id="SSF57756">
    <property type="entry name" value="Retrovirus zinc finger-like domains"/>
    <property type="match status" value="1"/>
</dbReference>
<comment type="caution">
    <text evidence="4">The sequence shown here is derived from an EMBL/GenBank/DDBJ whole genome shotgun (WGS) entry which is preliminary data.</text>
</comment>
<dbReference type="SMART" id="SM00343">
    <property type="entry name" value="ZnF_C2HC"/>
    <property type="match status" value="1"/>
</dbReference>
<sequence>MSSSDEDASYSSDGTYDEHDYNECSGQDGCDDQEEGGNGIEEEEQDGDDGYEEDADLGGEQDSSGGGGIGQYSDSDDGETDPPFDPELQEAYDAGYEDGFADGLEEGSRVDGDEAEAFDAEAPGGSKAESTEIRTDDDDSDNDPDCYYQPVTYHANAVNTSPQLSTTASSFFQPSPSTQSTISVSSNQYPEWISWFSSAPPIHQASPAFVPQQSPCFAPTAFNVNSAFNRSPTYDSSFQRNRLPLDQQEYPSERASSVASTSSTRISISRNNYQSLTDRLQRLDLEIQEIRRQQQPVHPPQPQQSTKQRDKQTQACFKCHQRGHIAQFCPTRAL</sequence>
<keyword evidence="1" id="KW-0507">mRNA processing</keyword>
<dbReference type="PROSITE" id="PS50158">
    <property type="entry name" value="ZF_CCHC"/>
    <property type="match status" value="1"/>
</dbReference>
<evidence type="ECO:0000256" key="3">
    <source>
        <dbReference type="SAM" id="MobiDB-lite"/>
    </source>
</evidence>
<dbReference type="GO" id="GO:0008270">
    <property type="term" value="F:zinc ion binding"/>
    <property type="evidence" value="ECO:0007669"/>
    <property type="project" value="InterPro"/>
</dbReference>
<evidence type="ECO:0000256" key="2">
    <source>
        <dbReference type="SAM" id="Coils"/>
    </source>
</evidence>
<gene>
    <name evidence="4" type="ORF">A4X13_0g8319</name>
</gene>
<feature type="compositionally biased region" description="Acidic residues" evidence="3">
    <location>
        <begin position="29"/>
        <end position="59"/>
    </location>
</feature>
<dbReference type="Proteomes" id="UP000077521">
    <property type="component" value="Unassembled WGS sequence"/>
</dbReference>
<name>A0A177TJQ7_9BASI</name>
<dbReference type="EMBL" id="LWDF02001385">
    <property type="protein sequence ID" value="KAE8238934.1"/>
    <property type="molecule type" value="Genomic_DNA"/>
</dbReference>
<feature type="coiled-coil region" evidence="2">
    <location>
        <begin position="266"/>
        <end position="293"/>
    </location>
</feature>
<dbReference type="InterPro" id="IPR036875">
    <property type="entry name" value="Znf_CCHC_sf"/>
</dbReference>
<dbReference type="InterPro" id="IPR001878">
    <property type="entry name" value="Znf_CCHC"/>
</dbReference>
<keyword evidence="5" id="KW-1185">Reference proteome</keyword>
<proteinExistence type="predicted"/>
<evidence type="ECO:0000313" key="5">
    <source>
        <dbReference type="Proteomes" id="UP000077521"/>
    </source>
</evidence>
<organism evidence="4 5">
    <name type="scientific">Tilletia indica</name>
    <dbReference type="NCBI Taxonomy" id="43049"/>
    <lineage>
        <taxon>Eukaryota</taxon>
        <taxon>Fungi</taxon>
        <taxon>Dikarya</taxon>
        <taxon>Basidiomycota</taxon>
        <taxon>Ustilaginomycotina</taxon>
        <taxon>Exobasidiomycetes</taxon>
        <taxon>Tilletiales</taxon>
        <taxon>Tilletiaceae</taxon>
        <taxon>Tilletia</taxon>
    </lineage>
</organism>
<evidence type="ECO:0000313" key="4">
    <source>
        <dbReference type="EMBL" id="KAE8238934.1"/>
    </source>
</evidence>
<protein>
    <submittedName>
        <fullName evidence="4">Uncharacterized protein</fullName>
    </submittedName>
</protein>
<dbReference type="GO" id="GO:0003676">
    <property type="term" value="F:nucleic acid binding"/>
    <property type="evidence" value="ECO:0007669"/>
    <property type="project" value="InterPro"/>
</dbReference>
<dbReference type="AlphaFoldDB" id="A0A177TJQ7"/>
<feature type="compositionally biased region" description="Acidic residues" evidence="3">
    <location>
        <begin position="74"/>
        <end position="105"/>
    </location>
</feature>
<evidence type="ECO:0000256" key="1">
    <source>
        <dbReference type="ARBA" id="ARBA00022664"/>
    </source>
</evidence>
<dbReference type="GO" id="GO:0006397">
    <property type="term" value="P:mRNA processing"/>
    <property type="evidence" value="ECO:0007669"/>
    <property type="project" value="UniProtKB-KW"/>
</dbReference>
<accession>A0A177TJQ7</accession>
<reference evidence="4" key="2">
    <citation type="journal article" date="2019" name="IMA Fungus">
        <title>Genome sequencing and comparison of five Tilletia species to identify candidate genes for the detection of regulated species infecting wheat.</title>
        <authorList>
            <person name="Nguyen H.D.T."/>
            <person name="Sultana T."/>
            <person name="Kesanakurti P."/>
            <person name="Hambleton S."/>
        </authorList>
    </citation>
    <scope>NUCLEOTIDE SEQUENCE</scope>
    <source>
        <strain evidence="4">DAOMC 236416</strain>
    </source>
</reference>
<dbReference type="Gene3D" id="4.10.60.10">
    <property type="entry name" value="Zinc finger, CCHC-type"/>
    <property type="match status" value="1"/>
</dbReference>
<feature type="compositionally biased region" description="Acidic residues" evidence="3">
    <location>
        <begin position="135"/>
        <end position="144"/>
    </location>
</feature>